<name>A0A384ZRS9_9CAUD</name>
<reference evidence="1 2" key="1">
    <citation type="journal article" date="2018" name="Arch. Virol.">
        <title>Complete genome sequence of C130_2, a novel myovirus infecting pathogenic Escherichia coli and Shigella strains.</title>
        <authorList>
            <person name="Svab D."/>
            <person name="Falgenhauer L."/>
            <person name="Rohde M."/>
            <person name="Chakraborty T."/>
            <person name="Toth I."/>
        </authorList>
    </citation>
    <scope>NUCLEOTIDE SEQUENCE [LARGE SCALE GENOMIC DNA]</scope>
</reference>
<evidence type="ECO:0008006" key="3">
    <source>
        <dbReference type="Google" id="ProtNLM"/>
    </source>
</evidence>
<evidence type="ECO:0000313" key="1">
    <source>
        <dbReference type="EMBL" id="AXC34346.1"/>
    </source>
</evidence>
<dbReference type="SUPFAM" id="SSF52309">
    <property type="entry name" value="N-(deoxy)ribosyltransferase-like"/>
    <property type="match status" value="1"/>
</dbReference>
<dbReference type="EMBL" id="MH363708">
    <property type="protein sequence ID" value="AXC34346.1"/>
    <property type="molecule type" value="Genomic_DNA"/>
</dbReference>
<proteinExistence type="predicted"/>
<gene>
    <name evidence="1" type="ORF">1302_0037</name>
</gene>
<dbReference type="Proteomes" id="UP000266204">
    <property type="component" value="Segment"/>
</dbReference>
<dbReference type="InterPro" id="IPR025518">
    <property type="entry name" value="DUF4406"/>
</dbReference>
<protein>
    <recommendedName>
        <fullName evidence="3">DUF4406 domain-containing protein</fullName>
    </recommendedName>
</protein>
<organism evidence="1 2">
    <name type="scientific">Escherichia phage C130_2</name>
    <dbReference type="NCBI Taxonomy" id="2234093"/>
    <lineage>
        <taxon>Viruses</taxon>
        <taxon>Duplodnaviria</taxon>
        <taxon>Heunggongvirae</taxon>
        <taxon>Uroviricota</taxon>
        <taxon>Caudoviricetes</taxon>
        <taxon>Hungariovirus</taxon>
        <taxon>Hungariovirus C1302</taxon>
    </lineage>
</organism>
<evidence type="ECO:0000313" key="2">
    <source>
        <dbReference type="Proteomes" id="UP000266204"/>
    </source>
</evidence>
<keyword evidence="2" id="KW-1185">Reference proteome</keyword>
<dbReference type="Pfam" id="PF14359">
    <property type="entry name" value="DUF4406"/>
    <property type="match status" value="1"/>
</dbReference>
<sequence length="128" mass="13891">MLNTLKDKNVYLAGPMTGIPDYNRPAFMVAHFALRPHVLGLLNPSFLPVTLRDHAAYMAISLPMVDAADAVVFLPGWKASKGCALELARANERGIPCFEYLNPSKKGRLPKLVPVGDDSGVNTRGNES</sequence>
<accession>A0A384ZRS9</accession>
<dbReference type="Gene3D" id="3.40.50.10400">
    <property type="entry name" value="Hypothetical protein PA1492"/>
    <property type="match status" value="1"/>
</dbReference>